<evidence type="ECO:0000256" key="1">
    <source>
        <dbReference type="SAM" id="MobiDB-lite"/>
    </source>
</evidence>
<comment type="caution">
    <text evidence="2">The sequence shown here is derived from an EMBL/GenBank/DDBJ whole genome shotgun (WGS) entry which is preliminary data.</text>
</comment>
<keyword evidence="3" id="KW-1185">Reference proteome</keyword>
<proteinExistence type="predicted"/>
<sequence length="64" mass="6542">MPGEAQDNGSAPCCRRAPTTRPFITLIAHGCSLPLFGPEAQAPAGCSSRPPPGAPPTHAVKHIV</sequence>
<feature type="region of interest" description="Disordered" evidence="1">
    <location>
        <begin position="42"/>
        <end position="64"/>
    </location>
</feature>
<dbReference type="EMBL" id="VSRR010001128">
    <property type="protein sequence ID" value="MPC22809.1"/>
    <property type="molecule type" value="Genomic_DNA"/>
</dbReference>
<dbReference type="AlphaFoldDB" id="A0A5B7DP07"/>
<accession>A0A5B7DP07</accession>
<name>A0A5B7DP07_PORTR</name>
<dbReference type="Proteomes" id="UP000324222">
    <property type="component" value="Unassembled WGS sequence"/>
</dbReference>
<reference evidence="2 3" key="1">
    <citation type="submission" date="2019-05" db="EMBL/GenBank/DDBJ databases">
        <title>Another draft genome of Portunus trituberculatus and its Hox gene families provides insights of decapod evolution.</title>
        <authorList>
            <person name="Jeong J.-H."/>
            <person name="Song I."/>
            <person name="Kim S."/>
            <person name="Choi T."/>
            <person name="Kim D."/>
            <person name="Ryu S."/>
            <person name="Kim W."/>
        </authorList>
    </citation>
    <scope>NUCLEOTIDE SEQUENCE [LARGE SCALE GENOMIC DNA]</scope>
    <source>
        <tissue evidence="2">Muscle</tissue>
    </source>
</reference>
<gene>
    <name evidence="2" type="ORF">E2C01_015835</name>
</gene>
<evidence type="ECO:0000313" key="3">
    <source>
        <dbReference type="Proteomes" id="UP000324222"/>
    </source>
</evidence>
<organism evidence="2 3">
    <name type="scientific">Portunus trituberculatus</name>
    <name type="common">Swimming crab</name>
    <name type="synonym">Neptunus trituberculatus</name>
    <dbReference type="NCBI Taxonomy" id="210409"/>
    <lineage>
        <taxon>Eukaryota</taxon>
        <taxon>Metazoa</taxon>
        <taxon>Ecdysozoa</taxon>
        <taxon>Arthropoda</taxon>
        <taxon>Crustacea</taxon>
        <taxon>Multicrustacea</taxon>
        <taxon>Malacostraca</taxon>
        <taxon>Eumalacostraca</taxon>
        <taxon>Eucarida</taxon>
        <taxon>Decapoda</taxon>
        <taxon>Pleocyemata</taxon>
        <taxon>Brachyura</taxon>
        <taxon>Eubrachyura</taxon>
        <taxon>Portunoidea</taxon>
        <taxon>Portunidae</taxon>
        <taxon>Portuninae</taxon>
        <taxon>Portunus</taxon>
    </lineage>
</organism>
<protein>
    <submittedName>
        <fullName evidence="2">Uncharacterized protein</fullName>
    </submittedName>
</protein>
<evidence type="ECO:0000313" key="2">
    <source>
        <dbReference type="EMBL" id="MPC22809.1"/>
    </source>
</evidence>